<dbReference type="OrthoDB" id="9765608at2"/>
<dbReference type="Gene3D" id="3.30.470.20">
    <property type="entry name" value="ATP-grasp fold, B domain"/>
    <property type="match status" value="1"/>
</dbReference>
<dbReference type="InterPro" id="IPR052032">
    <property type="entry name" value="ATP-dep_AA_Ligase"/>
</dbReference>
<name>A0A4R5PMT6_9HYPH</name>
<evidence type="ECO:0000256" key="2">
    <source>
        <dbReference type="ARBA" id="ARBA00022741"/>
    </source>
</evidence>
<feature type="domain" description="ATP-grasp" evidence="5">
    <location>
        <begin position="113"/>
        <end position="307"/>
    </location>
</feature>
<keyword evidence="2 4" id="KW-0547">Nucleotide-binding</keyword>
<dbReference type="SUPFAM" id="SSF52440">
    <property type="entry name" value="PreATP-grasp domain"/>
    <property type="match status" value="1"/>
</dbReference>
<comment type="caution">
    <text evidence="6">The sequence shown here is derived from an EMBL/GenBank/DDBJ whole genome shotgun (WGS) entry which is preliminary data.</text>
</comment>
<dbReference type="EMBL" id="SMSI01000001">
    <property type="protein sequence ID" value="TDH38330.1"/>
    <property type="molecule type" value="Genomic_DNA"/>
</dbReference>
<dbReference type="RefSeq" id="WP_133283165.1">
    <property type="nucleotide sequence ID" value="NZ_SMSI01000001.1"/>
</dbReference>
<gene>
    <name evidence="6" type="ORF">E2A64_04235</name>
</gene>
<dbReference type="PANTHER" id="PTHR43585:SF2">
    <property type="entry name" value="ATP-GRASP ENZYME FSQD"/>
    <property type="match status" value="1"/>
</dbReference>
<dbReference type="PROSITE" id="PS50975">
    <property type="entry name" value="ATP_GRASP"/>
    <property type="match status" value="1"/>
</dbReference>
<protein>
    <submittedName>
        <fullName evidence="6">ATP-grasp domain-containing protein</fullName>
    </submittedName>
</protein>
<dbReference type="PANTHER" id="PTHR43585">
    <property type="entry name" value="FUMIPYRROLE BIOSYNTHESIS PROTEIN C"/>
    <property type="match status" value="1"/>
</dbReference>
<evidence type="ECO:0000256" key="4">
    <source>
        <dbReference type="PROSITE-ProRule" id="PRU00409"/>
    </source>
</evidence>
<dbReference type="Gene3D" id="3.40.50.20">
    <property type="match status" value="1"/>
</dbReference>
<dbReference type="AlphaFoldDB" id="A0A4R5PMT6"/>
<accession>A0A4R5PMT6</accession>
<evidence type="ECO:0000259" key="5">
    <source>
        <dbReference type="PROSITE" id="PS50975"/>
    </source>
</evidence>
<dbReference type="GO" id="GO:0016874">
    <property type="term" value="F:ligase activity"/>
    <property type="evidence" value="ECO:0007669"/>
    <property type="project" value="UniProtKB-KW"/>
</dbReference>
<keyword evidence="1" id="KW-0436">Ligase</keyword>
<proteinExistence type="predicted"/>
<evidence type="ECO:0000256" key="3">
    <source>
        <dbReference type="ARBA" id="ARBA00022840"/>
    </source>
</evidence>
<sequence length="400" mass="42122">MTHAHTRKATILLLAAGEPLVKAIESLKRGGFRVIAMDRNEDAPGHAIADGSIFGSIEDADAVTEAARGCGADLVMAATEAGVLAAATASQQLGLPGIGVEVALNCLDKGRMRQAWKQAGLCQPDFRLADTEDGLRRAVHDIGLPAVIKPRRSWASKGVSVVTRHDQLDEAIDGALRHSGSHGCIVERFIDGPLLTCDGFVNDGHVTFSMIGDVEFQDHDRYRVNMSLNYPANYPAAVIAEARALVAGAIEAVGHRQGAFHCECIVSDDGVHLVEIGARPGGGHLFAHAIEQASGLDAPVVLARLLLRWDVDPAPRKSGGACYRFLAAPAGRFIAADGLEAARNHPGVATIGLTIRPGDTGGAVSHDNARHGWAVTGGADRQEALERARAALAAIRLEME</sequence>
<evidence type="ECO:0000313" key="7">
    <source>
        <dbReference type="Proteomes" id="UP000295131"/>
    </source>
</evidence>
<keyword evidence="7" id="KW-1185">Reference proteome</keyword>
<dbReference type="InterPro" id="IPR040570">
    <property type="entry name" value="LAL_C2"/>
</dbReference>
<dbReference type="Proteomes" id="UP000295131">
    <property type="component" value="Unassembled WGS sequence"/>
</dbReference>
<evidence type="ECO:0000313" key="6">
    <source>
        <dbReference type="EMBL" id="TDH38330.1"/>
    </source>
</evidence>
<dbReference type="SUPFAM" id="SSF56059">
    <property type="entry name" value="Glutathione synthetase ATP-binding domain-like"/>
    <property type="match status" value="1"/>
</dbReference>
<dbReference type="GO" id="GO:0005524">
    <property type="term" value="F:ATP binding"/>
    <property type="evidence" value="ECO:0007669"/>
    <property type="project" value="UniProtKB-UniRule"/>
</dbReference>
<keyword evidence="3 4" id="KW-0067">ATP-binding</keyword>
<reference evidence="6 7" key="1">
    <citation type="journal article" date="2013" name="Int. J. Syst. Evol. Microbiol.">
        <title>Hoeflea suaedae sp. nov., an endophytic bacterium isolated from the root of the halophyte Suaeda maritima.</title>
        <authorList>
            <person name="Chung E.J."/>
            <person name="Park J.A."/>
            <person name="Pramanik P."/>
            <person name="Bibi F."/>
            <person name="Jeon C.O."/>
            <person name="Chung Y.R."/>
        </authorList>
    </citation>
    <scope>NUCLEOTIDE SEQUENCE [LARGE SCALE GENOMIC DNA]</scope>
    <source>
        <strain evidence="6 7">YC6898</strain>
    </source>
</reference>
<dbReference type="GO" id="GO:0046872">
    <property type="term" value="F:metal ion binding"/>
    <property type="evidence" value="ECO:0007669"/>
    <property type="project" value="InterPro"/>
</dbReference>
<organism evidence="6 7">
    <name type="scientific">Pseudohoeflea suaedae</name>
    <dbReference type="NCBI Taxonomy" id="877384"/>
    <lineage>
        <taxon>Bacteria</taxon>
        <taxon>Pseudomonadati</taxon>
        <taxon>Pseudomonadota</taxon>
        <taxon>Alphaproteobacteria</taxon>
        <taxon>Hyphomicrobiales</taxon>
        <taxon>Rhizobiaceae</taxon>
        <taxon>Pseudohoeflea</taxon>
    </lineage>
</organism>
<dbReference type="InterPro" id="IPR011761">
    <property type="entry name" value="ATP-grasp"/>
</dbReference>
<dbReference type="Pfam" id="PF18603">
    <property type="entry name" value="LAL_C2"/>
    <property type="match status" value="1"/>
</dbReference>
<evidence type="ECO:0000256" key="1">
    <source>
        <dbReference type="ARBA" id="ARBA00022598"/>
    </source>
</evidence>
<dbReference type="InterPro" id="IPR016185">
    <property type="entry name" value="PreATP-grasp_dom_sf"/>
</dbReference>
<dbReference type="Pfam" id="PF13535">
    <property type="entry name" value="ATP-grasp_4"/>
    <property type="match status" value="1"/>
</dbReference>